<comment type="caution">
    <text evidence="2">The sequence shown here is derived from an EMBL/GenBank/DDBJ whole genome shotgun (WGS) entry which is preliminary data.</text>
</comment>
<reference evidence="2 3" key="1">
    <citation type="journal article" date="2018" name="Mol. Plant">
        <title>The genome of Artemisia annua provides insight into the evolution of Asteraceae family and artemisinin biosynthesis.</title>
        <authorList>
            <person name="Shen Q."/>
            <person name="Zhang L."/>
            <person name="Liao Z."/>
            <person name="Wang S."/>
            <person name="Yan T."/>
            <person name="Shi P."/>
            <person name="Liu M."/>
            <person name="Fu X."/>
            <person name="Pan Q."/>
            <person name="Wang Y."/>
            <person name="Lv Z."/>
            <person name="Lu X."/>
            <person name="Zhang F."/>
            <person name="Jiang W."/>
            <person name="Ma Y."/>
            <person name="Chen M."/>
            <person name="Hao X."/>
            <person name="Li L."/>
            <person name="Tang Y."/>
            <person name="Lv G."/>
            <person name="Zhou Y."/>
            <person name="Sun X."/>
            <person name="Brodelius P.E."/>
            <person name="Rose J.K.C."/>
            <person name="Tang K."/>
        </authorList>
    </citation>
    <scope>NUCLEOTIDE SEQUENCE [LARGE SCALE GENOMIC DNA]</scope>
    <source>
        <strain evidence="3">cv. Huhao1</strain>
        <tissue evidence="2">Leaf</tissue>
    </source>
</reference>
<dbReference type="SUPFAM" id="SSF54928">
    <property type="entry name" value="RNA-binding domain, RBD"/>
    <property type="match status" value="1"/>
</dbReference>
<dbReference type="EMBL" id="PKPP01001812">
    <property type="protein sequence ID" value="PWA79750.1"/>
    <property type="molecule type" value="Genomic_DNA"/>
</dbReference>
<protein>
    <recommendedName>
        <fullName evidence="4">Nucleotide-binding alpha-beta plait domain-containing protein</fullName>
    </recommendedName>
</protein>
<evidence type="ECO:0000313" key="2">
    <source>
        <dbReference type="EMBL" id="PWA79750.1"/>
    </source>
</evidence>
<dbReference type="InterPro" id="IPR035979">
    <property type="entry name" value="RBD_domain_sf"/>
</dbReference>
<accession>A0A2U1P237</accession>
<evidence type="ECO:0000313" key="3">
    <source>
        <dbReference type="Proteomes" id="UP000245207"/>
    </source>
</evidence>
<sequence>MVIRSSGRMLRKIPLDVALDHLDPKVVELVVQFNGLVILIVFVGKVCFELSAGVSVKAMVTGHGSVQWLVVLIINVGKVCFEVLAGVSVEGHVIDSFIPERRSKAGKRFGFVRFINVFDVDRLVGNLCTVWIGNHRIHANVARFSRPLATNIRPDSNKTGMSRMNLDGNNKDIDWRDKGSSYAYVVKGGPQLKEIGALINLKMVMRNEAFTDFDLKYLGGLWIMIGFKSIEAKEKFLLCETRKSWFSQIVQASSEFIVDGRITWVDVEGVPLKVWSFNTFNKIAAKWGSLLNVKEADEDSFHSKRLCVHTTGLHNIFESFKLIFKGNVYWVRAKEVSGWTPDFDDQCEEETDSENEQFDDDLNGDIGGSDNEQNMMDEASGVRDTLAKDELLNGRKDVESNVVKDIRDIGGSSHFN</sequence>
<dbReference type="CDD" id="cd00590">
    <property type="entry name" value="RRM_SF"/>
    <property type="match status" value="1"/>
</dbReference>
<dbReference type="OrthoDB" id="1744977at2759"/>
<feature type="region of interest" description="Disordered" evidence="1">
    <location>
        <begin position="342"/>
        <end position="383"/>
    </location>
</feature>
<evidence type="ECO:0000256" key="1">
    <source>
        <dbReference type="SAM" id="MobiDB-lite"/>
    </source>
</evidence>
<organism evidence="2 3">
    <name type="scientific">Artemisia annua</name>
    <name type="common">Sweet wormwood</name>
    <dbReference type="NCBI Taxonomy" id="35608"/>
    <lineage>
        <taxon>Eukaryota</taxon>
        <taxon>Viridiplantae</taxon>
        <taxon>Streptophyta</taxon>
        <taxon>Embryophyta</taxon>
        <taxon>Tracheophyta</taxon>
        <taxon>Spermatophyta</taxon>
        <taxon>Magnoliopsida</taxon>
        <taxon>eudicotyledons</taxon>
        <taxon>Gunneridae</taxon>
        <taxon>Pentapetalae</taxon>
        <taxon>asterids</taxon>
        <taxon>campanulids</taxon>
        <taxon>Asterales</taxon>
        <taxon>Asteraceae</taxon>
        <taxon>Asteroideae</taxon>
        <taxon>Anthemideae</taxon>
        <taxon>Artemisiinae</taxon>
        <taxon>Artemisia</taxon>
    </lineage>
</organism>
<gene>
    <name evidence="2" type="ORF">CTI12_AA202830</name>
</gene>
<proteinExistence type="predicted"/>
<name>A0A2U1P237_ARTAN</name>
<dbReference type="AlphaFoldDB" id="A0A2U1P237"/>
<feature type="compositionally biased region" description="Acidic residues" evidence="1">
    <location>
        <begin position="342"/>
        <end position="363"/>
    </location>
</feature>
<evidence type="ECO:0008006" key="4">
    <source>
        <dbReference type="Google" id="ProtNLM"/>
    </source>
</evidence>
<keyword evidence="3" id="KW-1185">Reference proteome</keyword>
<dbReference type="Proteomes" id="UP000245207">
    <property type="component" value="Unassembled WGS sequence"/>
</dbReference>
<dbReference type="GO" id="GO:0003676">
    <property type="term" value="F:nucleic acid binding"/>
    <property type="evidence" value="ECO:0007669"/>
    <property type="project" value="InterPro"/>
</dbReference>